<evidence type="ECO:0000256" key="3">
    <source>
        <dbReference type="ARBA" id="ARBA00023239"/>
    </source>
</evidence>
<evidence type="ECO:0000256" key="5">
    <source>
        <dbReference type="ARBA" id="ARBA00038889"/>
    </source>
</evidence>
<proteinExistence type="predicted"/>
<dbReference type="Pfam" id="PF04909">
    <property type="entry name" value="Amidohydro_2"/>
    <property type="match status" value="1"/>
</dbReference>
<protein>
    <recommendedName>
        <fullName evidence="5">6-methylsalicylate decarboxylase</fullName>
        <ecNumber evidence="5">4.1.1.52</ecNumber>
    </recommendedName>
</protein>
<dbReference type="GO" id="GO:0046872">
    <property type="term" value="F:metal ion binding"/>
    <property type="evidence" value="ECO:0007669"/>
    <property type="project" value="UniProtKB-KW"/>
</dbReference>
<accession>A0A0J5KEX1</accession>
<reference evidence="8" key="2">
    <citation type="submission" date="2023-08" db="EMBL/GenBank/DDBJ databases">
        <title>WGS of pathogenic bacterial species, Los Angeles County Public Health Laboratories.</title>
        <authorList>
            <person name="Garrigues J.M."/>
            <person name="Green N.M."/>
        </authorList>
    </citation>
    <scope>NUCLEOTIDE SEQUENCE</scope>
    <source>
        <strain evidence="8">LACPHL-BACT-2023-00068</strain>
    </source>
</reference>
<dbReference type="InterPro" id="IPR006680">
    <property type="entry name" value="Amidohydro-rel"/>
</dbReference>
<dbReference type="RefSeq" id="WP_048252932.1">
    <property type="nucleotide sequence ID" value="NZ_CP020388.1"/>
</dbReference>
<dbReference type="PANTHER" id="PTHR21240">
    <property type="entry name" value="2-AMINO-3-CARBOXYLMUCONATE-6-SEMIALDEHYDE DECARBOXYLASE"/>
    <property type="match status" value="1"/>
</dbReference>
<comment type="catalytic activity">
    <reaction evidence="4">
        <text>6-methylsalicylate + H(+) = 3-methylphenol + CO2</text>
        <dbReference type="Rhea" id="RHEA:23112"/>
        <dbReference type="ChEBI" id="CHEBI:15378"/>
        <dbReference type="ChEBI" id="CHEBI:16526"/>
        <dbReference type="ChEBI" id="CHEBI:17231"/>
        <dbReference type="ChEBI" id="CHEBI:36658"/>
        <dbReference type="EC" id="4.1.1.52"/>
    </reaction>
    <physiologicalReaction direction="left-to-right" evidence="4">
        <dbReference type="Rhea" id="RHEA:23113"/>
    </physiologicalReaction>
</comment>
<organism evidence="7 9">
    <name type="scientific">Pluralibacter gergoviae</name>
    <name type="common">Enterobacter gergoviae</name>
    <dbReference type="NCBI Taxonomy" id="61647"/>
    <lineage>
        <taxon>Bacteria</taxon>
        <taxon>Pseudomonadati</taxon>
        <taxon>Pseudomonadota</taxon>
        <taxon>Gammaproteobacteria</taxon>
        <taxon>Enterobacterales</taxon>
        <taxon>Enterobacteriaceae</taxon>
        <taxon>Pluralibacter</taxon>
    </lineage>
</organism>
<dbReference type="SUPFAM" id="SSF51556">
    <property type="entry name" value="Metallo-dependent hydrolases"/>
    <property type="match status" value="1"/>
</dbReference>
<dbReference type="GO" id="GO:0047596">
    <property type="term" value="F:6-methylsalicylate decarboxylase activity"/>
    <property type="evidence" value="ECO:0007669"/>
    <property type="project" value="UniProtKB-EC"/>
</dbReference>
<dbReference type="PATRIC" id="fig|61647.14.peg.2454"/>
<dbReference type="Gene3D" id="3.20.20.140">
    <property type="entry name" value="Metal-dependent hydrolases"/>
    <property type="match status" value="1"/>
</dbReference>
<dbReference type="PANTHER" id="PTHR21240:SF29">
    <property type="entry name" value="AMIDOHYDROLASE-RELATED DOMAIN-CONTAINING PROTEIN"/>
    <property type="match status" value="1"/>
</dbReference>
<dbReference type="EMBL" id="JAVDNV010000006">
    <property type="protein sequence ID" value="MDQ2309401.1"/>
    <property type="molecule type" value="Genomic_DNA"/>
</dbReference>
<sequence>MSTVQRIDVHQHVVPPDWVSALPSHGGDPSGWKSPAWSPQSAIDFMDSLQIRTGVLSLTAPGVTGWHGKAAVDMARRVNEYTAGLVSQHPTRFGNFVTLPLPDMEASLEELRYAFEHLHADGVVLLTNYRGVYLGDASYAPLWQALDELGAVVFIHPAKPPMDVIPGLPGPLVDYPMDTTRTALHMVINGVMGRYKRMKVILSHAGGFVPFASYRFAEVMPGLDPQLTKAQVLEDLKTFYFDTALSGSDVALKSLLAFAHPGHVLFGSDFPYAPASVGTSFTHMLDSYPDFRDGELDQINQLTGRSLFPRLAK</sequence>
<dbReference type="GO" id="GO:0005829">
    <property type="term" value="C:cytosol"/>
    <property type="evidence" value="ECO:0007669"/>
    <property type="project" value="TreeGrafter"/>
</dbReference>
<dbReference type="GO" id="GO:0019748">
    <property type="term" value="P:secondary metabolic process"/>
    <property type="evidence" value="ECO:0007669"/>
    <property type="project" value="TreeGrafter"/>
</dbReference>
<dbReference type="EC" id="4.1.1.52" evidence="5"/>
<dbReference type="InterPro" id="IPR032466">
    <property type="entry name" value="Metal_Hydrolase"/>
</dbReference>
<keyword evidence="9" id="KW-1185">Reference proteome</keyword>
<dbReference type="EMBL" id="LDZF01000001">
    <property type="protein sequence ID" value="KMK16535.1"/>
    <property type="molecule type" value="Genomic_DNA"/>
</dbReference>
<evidence type="ECO:0000256" key="4">
    <source>
        <dbReference type="ARBA" id="ARBA00036832"/>
    </source>
</evidence>
<dbReference type="Proteomes" id="UP000036196">
    <property type="component" value="Unassembled WGS sequence"/>
</dbReference>
<evidence type="ECO:0000313" key="9">
    <source>
        <dbReference type="Proteomes" id="UP000036196"/>
    </source>
</evidence>
<evidence type="ECO:0000256" key="2">
    <source>
        <dbReference type="ARBA" id="ARBA00022833"/>
    </source>
</evidence>
<evidence type="ECO:0000313" key="7">
    <source>
        <dbReference type="EMBL" id="KMK16535.1"/>
    </source>
</evidence>
<dbReference type="GO" id="GO:0016787">
    <property type="term" value="F:hydrolase activity"/>
    <property type="evidence" value="ECO:0007669"/>
    <property type="project" value="UniProtKB-KW"/>
</dbReference>
<keyword evidence="2" id="KW-0862">Zinc</keyword>
<keyword evidence="3" id="KW-0456">Lyase</keyword>
<gene>
    <name evidence="7" type="ORF">ABW06_00905</name>
    <name evidence="8" type="ORF">RBJ30_09835</name>
</gene>
<feature type="domain" description="Amidohydrolase-related" evidence="6">
    <location>
        <begin position="7"/>
        <end position="290"/>
    </location>
</feature>
<name>A0A0J5KEX1_PLUGE</name>
<keyword evidence="1" id="KW-0479">Metal-binding</keyword>
<reference evidence="7 9" key="1">
    <citation type="submission" date="2015-05" db="EMBL/GenBank/DDBJ databases">
        <title>Genome sequences of Pluralibacter gergoviae.</title>
        <authorList>
            <person name="Greninger A.L."/>
            <person name="Miller S."/>
        </authorList>
    </citation>
    <scope>NUCLEOTIDE SEQUENCE [LARGE SCALE GENOMIC DNA]</scope>
    <source>
        <strain evidence="7 9">JS81F13</strain>
    </source>
</reference>
<evidence type="ECO:0000259" key="6">
    <source>
        <dbReference type="Pfam" id="PF04909"/>
    </source>
</evidence>
<dbReference type="GeneID" id="61385404"/>
<dbReference type="InterPro" id="IPR032465">
    <property type="entry name" value="ACMSD"/>
</dbReference>
<evidence type="ECO:0000313" key="8">
    <source>
        <dbReference type="EMBL" id="MDQ2309401.1"/>
    </source>
</evidence>
<dbReference type="AlphaFoldDB" id="A0A0J5KEX1"/>
<evidence type="ECO:0000256" key="1">
    <source>
        <dbReference type="ARBA" id="ARBA00022723"/>
    </source>
</evidence>
<dbReference type="Proteomes" id="UP001236270">
    <property type="component" value="Unassembled WGS sequence"/>
</dbReference>
<keyword evidence="7" id="KW-0378">Hydrolase</keyword>
<comment type="caution">
    <text evidence="7">The sequence shown here is derived from an EMBL/GenBank/DDBJ whole genome shotgun (WGS) entry which is preliminary data.</text>
</comment>